<name>X6M0Y7_RETFI</name>
<protein>
    <submittedName>
        <fullName evidence="1">Uncharacterized protein</fullName>
    </submittedName>
</protein>
<sequence>MLSGYFFFDVRKLKNSVIFNAQMYTHHVSITSLCFNEVVTLLDKLKRGFLLFLTMAAEGKAVSDALLTRTDELFACVDSKFGEDCTLLVIFFLKTKVIFGAFANQNIIKQLKRFVGFTRKLLENVDLFYLQSITKKHPNHSYKLISLIEELQLQFELKQSSAFELIQRICKKPLLFHVV</sequence>
<organism evidence="1 2">
    <name type="scientific">Reticulomyxa filosa</name>
    <dbReference type="NCBI Taxonomy" id="46433"/>
    <lineage>
        <taxon>Eukaryota</taxon>
        <taxon>Sar</taxon>
        <taxon>Rhizaria</taxon>
        <taxon>Retaria</taxon>
        <taxon>Foraminifera</taxon>
        <taxon>Monothalamids</taxon>
        <taxon>Reticulomyxidae</taxon>
        <taxon>Reticulomyxa</taxon>
    </lineage>
</organism>
<comment type="caution">
    <text evidence="1">The sequence shown here is derived from an EMBL/GenBank/DDBJ whole genome shotgun (WGS) entry which is preliminary data.</text>
</comment>
<evidence type="ECO:0000313" key="1">
    <source>
        <dbReference type="EMBL" id="ETO07077.1"/>
    </source>
</evidence>
<reference evidence="1 2" key="1">
    <citation type="journal article" date="2013" name="Curr. Biol.">
        <title>The Genome of the Foraminiferan Reticulomyxa filosa.</title>
        <authorList>
            <person name="Glockner G."/>
            <person name="Hulsmann N."/>
            <person name="Schleicher M."/>
            <person name="Noegel A.A."/>
            <person name="Eichinger L."/>
            <person name="Gallinger C."/>
            <person name="Pawlowski J."/>
            <person name="Sierra R."/>
            <person name="Euteneuer U."/>
            <person name="Pillet L."/>
            <person name="Moustafa A."/>
            <person name="Platzer M."/>
            <person name="Groth M."/>
            <person name="Szafranski K."/>
            <person name="Schliwa M."/>
        </authorList>
    </citation>
    <scope>NUCLEOTIDE SEQUENCE [LARGE SCALE GENOMIC DNA]</scope>
</reference>
<gene>
    <name evidence="1" type="ORF">RFI_30316</name>
</gene>
<dbReference type="EMBL" id="ASPP01026532">
    <property type="protein sequence ID" value="ETO07077.1"/>
    <property type="molecule type" value="Genomic_DNA"/>
</dbReference>
<proteinExistence type="predicted"/>
<keyword evidence="2" id="KW-1185">Reference proteome</keyword>
<dbReference type="AlphaFoldDB" id="X6M0Y7"/>
<accession>X6M0Y7</accession>
<evidence type="ECO:0000313" key="2">
    <source>
        <dbReference type="Proteomes" id="UP000023152"/>
    </source>
</evidence>
<dbReference type="Proteomes" id="UP000023152">
    <property type="component" value="Unassembled WGS sequence"/>
</dbReference>